<dbReference type="AlphaFoldDB" id="A0A4Z0C8B0"/>
<feature type="transmembrane region" description="Helical" evidence="13">
    <location>
        <begin position="94"/>
        <end position="117"/>
    </location>
</feature>
<keyword evidence="6" id="KW-0418">Kinase</keyword>
<accession>A0A4Z0C8B0</accession>
<dbReference type="SUPFAM" id="SSF55874">
    <property type="entry name" value="ATPase domain of HSP90 chaperone/DNA topoisomerase II/histidine kinase"/>
    <property type="match status" value="1"/>
</dbReference>
<feature type="domain" description="Histidine kinase" evidence="14">
    <location>
        <begin position="672"/>
        <end position="888"/>
    </location>
</feature>
<comment type="catalytic activity">
    <reaction evidence="1">
        <text>ATP + protein L-histidine = ADP + protein N-phospho-L-histidine.</text>
        <dbReference type="EC" id="2.7.13.3"/>
    </reaction>
</comment>
<dbReference type="OrthoDB" id="9810730at2"/>
<feature type="transmembrane region" description="Helical" evidence="13">
    <location>
        <begin position="337"/>
        <end position="359"/>
    </location>
</feature>
<evidence type="ECO:0000256" key="6">
    <source>
        <dbReference type="ARBA" id="ARBA00022777"/>
    </source>
</evidence>
<keyword evidence="8" id="KW-0843">Virulence</keyword>
<protein>
    <recommendedName>
        <fullName evidence="10">Virulence sensor protein BvgS</fullName>
        <ecNumber evidence="2">2.7.13.3</ecNumber>
    </recommendedName>
</protein>
<dbReference type="InterPro" id="IPR036890">
    <property type="entry name" value="HATPase_C_sf"/>
</dbReference>
<evidence type="ECO:0000256" key="4">
    <source>
        <dbReference type="ARBA" id="ARBA00022679"/>
    </source>
</evidence>
<dbReference type="Pfam" id="PF00512">
    <property type="entry name" value="HisKA"/>
    <property type="match status" value="1"/>
</dbReference>
<feature type="transmembrane region" description="Helical" evidence="13">
    <location>
        <begin position="21"/>
        <end position="45"/>
    </location>
</feature>
<keyword evidence="5" id="KW-0732">Signal</keyword>
<feature type="transmembrane region" description="Helical" evidence="13">
    <location>
        <begin position="235"/>
        <end position="265"/>
    </location>
</feature>
<organism evidence="16 17">
    <name type="scientific">Ramlibacter henchirensis</name>
    <dbReference type="NCBI Taxonomy" id="204072"/>
    <lineage>
        <taxon>Bacteria</taxon>
        <taxon>Pseudomonadati</taxon>
        <taxon>Pseudomonadota</taxon>
        <taxon>Betaproteobacteria</taxon>
        <taxon>Burkholderiales</taxon>
        <taxon>Comamonadaceae</taxon>
        <taxon>Ramlibacter</taxon>
    </lineage>
</organism>
<evidence type="ECO:0000256" key="10">
    <source>
        <dbReference type="ARBA" id="ARBA00070152"/>
    </source>
</evidence>
<dbReference type="InterPro" id="IPR004358">
    <property type="entry name" value="Sig_transdc_His_kin-like_C"/>
</dbReference>
<evidence type="ECO:0000256" key="1">
    <source>
        <dbReference type="ARBA" id="ARBA00000085"/>
    </source>
</evidence>
<feature type="transmembrane region" description="Helical" evidence="13">
    <location>
        <begin position="129"/>
        <end position="147"/>
    </location>
</feature>
<evidence type="ECO:0000256" key="9">
    <source>
        <dbReference type="ARBA" id="ARBA00058004"/>
    </source>
</evidence>
<evidence type="ECO:0000256" key="7">
    <source>
        <dbReference type="ARBA" id="ARBA00023012"/>
    </source>
</evidence>
<reference evidence="16 17" key="1">
    <citation type="submission" date="2019-03" db="EMBL/GenBank/DDBJ databases">
        <title>Ramlibacter henchirensis DSM 14656, whole genome shotgun sequence.</title>
        <authorList>
            <person name="Zhang X."/>
            <person name="Feng G."/>
            <person name="Zhu H."/>
        </authorList>
    </citation>
    <scope>NUCLEOTIDE SEQUENCE [LARGE SCALE GENOMIC DNA]</scope>
    <source>
        <strain evidence="16 17">DSM 14656</strain>
    </source>
</reference>
<evidence type="ECO:0000256" key="5">
    <source>
        <dbReference type="ARBA" id="ARBA00022729"/>
    </source>
</evidence>
<feature type="transmembrane region" description="Helical" evidence="13">
    <location>
        <begin position="365"/>
        <end position="383"/>
    </location>
</feature>
<feature type="coiled-coil region" evidence="12">
    <location>
        <begin position="638"/>
        <end position="668"/>
    </location>
</feature>
<comment type="caution">
    <text evidence="16">The sequence shown here is derived from an EMBL/GenBank/DDBJ whole genome shotgun (WGS) entry which is preliminary data.</text>
</comment>
<feature type="transmembrane region" description="Helical" evidence="13">
    <location>
        <begin position="587"/>
        <end position="611"/>
    </location>
</feature>
<evidence type="ECO:0000256" key="12">
    <source>
        <dbReference type="SAM" id="Coils"/>
    </source>
</evidence>
<dbReference type="EC" id="2.7.13.3" evidence="2"/>
<feature type="transmembrane region" description="Helical" evidence="13">
    <location>
        <begin position="544"/>
        <end position="567"/>
    </location>
</feature>
<dbReference type="GO" id="GO:0009927">
    <property type="term" value="F:histidine phosphotransfer kinase activity"/>
    <property type="evidence" value="ECO:0007669"/>
    <property type="project" value="TreeGrafter"/>
</dbReference>
<dbReference type="SUPFAM" id="SSF47384">
    <property type="entry name" value="Homodimeric domain of signal transducing histidine kinase"/>
    <property type="match status" value="1"/>
</dbReference>
<keyword evidence="12" id="KW-0175">Coiled coil</keyword>
<name>A0A4Z0C8B0_9BURK</name>
<dbReference type="InterPro" id="IPR011006">
    <property type="entry name" value="CheY-like_superfamily"/>
</dbReference>
<dbReference type="RefSeq" id="WP_135263592.1">
    <property type="nucleotide sequence ID" value="NZ_SMLM01000001.1"/>
</dbReference>
<feature type="transmembrane region" description="Helical" evidence="13">
    <location>
        <begin position="193"/>
        <end position="214"/>
    </location>
</feature>
<keyword evidence="13" id="KW-0472">Membrane</keyword>
<dbReference type="PROSITE" id="PS50110">
    <property type="entry name" value="RESPONSE_REGULATORY"/>
    <property type="match status" value="1"/>
</dbReference>
<dbReference type="InterPro" id="IPR005467">
    <property type="entry name" value="His_kinase_dom"/>
</dbReference>
<comment type="function">
    <text evidence="9">Member of the two-component regulatory system BvgS/BvgA. Phosphorylates BvgA via a four-step phosphorelay in response to environmental signals.</text>
</comment>
<evidence type="ECO:0000256" key="2">
    <source>
        <dbReference type="ARBA" id="ARBA00012438"/>
    </source>
</evidence>
<evidence type="ECO:0000256" key="11">
    <source>
        <dbReference type="PROSITE-ProRule" id="PRU00169"/>
    </source>
</evidence>
<dbReference type="PANTHER" id="PTHR43047">
    <property type="entry name" value="TWO-COMPONENT HISTIDINE PROTEIN KINASE"/>
    <property type="match status" value="1"/>
</dbReference>
<keyword evidence="7" id="KW-0902">Two-component regulatory system</keyword>
<feature type="transmembrane region" description="Helical" evidence="13">
    <location>
        <begin position="404"/>
        <end position="427"/>
    </location>
</feature>
<keyword evidence="3 11" id="KW-0597">Phosphoprotein</keyword>
<keyword evidence="17" id="KW-1185">Reference proteome</keyword>
<dbReference type="Gene3D" id="1.10.4160.10">
    <property type="entry name" value="Hydantoin permease"/>
    <property type="match status" value="1"/>
</dbReference>
<dbReference type="EMBL" id="SMLM01000001">
    <property type="protein sequence ID" value="TFZ07511.1"/>
    <property type="molecule type" value="Genomic_DNA"/>
</dbReference>
<dbReference type="PROSITE" id="PS50109">
    <property type="entry name" value="HIS_KIN"/>
    <property type="match status" value="1"/>
</dbReference>
<evidence type="ECO:0000256" key="8">
    <source>
        <dbReference type="ARBA" id="ARBA00023026"/>
    </source>
</evidence>
<feature type="transmembrane region" description="Helical" evidence="13">
    <location>
        <begin position="51"/>
        <end position="73"/>
    </location>
</feature>
<keyword evidence="13" id="KW-1133">Transmembrane helix</keyword>
<dbReference type="InterPro" id="IPR003594">
    <property type="entry name" value="HATPase_dom"/>
</dbReference>
<feature type="transmembrane region" description="Helical" evidence="13">
    <location>
        <begin position="433"/>
        <end position="453"/>
    </location>
</feature>
<sequence>MEDYALRYTPQRFRKWSAFRVANTAFGAASFLILEAVGATLLVQYGFLNAFWAIVATGLIIFLAGLPVSVYAARYSIDMDLLTRGAGFGYMGSTVTSLIYASFTFIFFALEAAVMAYALELALGIPPTWGYLVCAVVVIPLVTHGVSAISRLQAWTQPVWLVMLVVPFVYVLARDPGAFSGVVHYVGEKSGTGGFDLHAFGAALTVGVALITQMGEQADYLRFMPRAEPGRRTGWWLGVLAGGPGWVTLGVLKMLGGALLAWLAISHMVPADRAVDPNQMYLAAYEYVFPHFGWAVAATAIFVVISQLKINVTNAYAGSLAWSNFFSRVTHSHPGRVVWVVFNTLIAFMLMEMNVFQALGDVLGLYSNIAIAWIMAVVADLVVNKPLGLSPRGIEFRRAYLYDINPVGVGAMALASTLSIAAWLGAFGATAQAFSALIAMGVAFAAAPAIAWATRGRYYLARKQDPRPIAGATLHRCVVCEQEYEAPDMAHCPAYQGCICSLCCTLDARCGDACKPEARLAAQWSSTLRAVLPRRIWPYLDTGLGHFLLLMFVVVPLLAAVFGLLYHQELRTLQDLMPDAADTARDALSAGLLKAYFALLVIAGIVAWWLVLAHKSRQVAQEESNRQTHLLMREIDSHRQTDQALQEAKRAADEARRAAEQANQAKSRYVSAISHELRTPLNSILGYAQLMGEDEALPPHRRQAVNVIRRGGEHLLSLIEGTLDIARIEAGKLTLSARPMQFADCVHEMAGLFELQAAAKGLGFRFDVEGSIPEVVRADEKRVRQILINLLGNAVKFTSEGRVTLRVRYAREMAHLEIADTGPGMSAGEIAKVFEPFARGEGASESAPGAGLGLTIAKMLTDLMGGEMSVHSEPGRGSTFVVRLFLPQVHGAARQAVAPARPRGYEGERRRLLVVDNEEADRELLVQLLEPLGFELRTAASGHDALDLLAAGLAPDAILMDLAMPGIDGWETLRRARRLPGVRAKVAIVSANAFDKGLENDAGVRPEDFIVKPVRHGELLDWLQRALGVRWTYGAAVAAPAAVPVLASPVLRPDTESLAALLQLVQLGYPRGVLNKLDEIQAAQPQTATFCEAARRLAQAFQFEALGRHLAGGQEAVR</sequence>
<evidence type="ECO:0000259" key="15">
    <source>
        <dbReference type="PROSITE" id="PS50110"/>
    </source>
</evidence>
<dbReference type="GO" id="GO:0005886">
    <property type="term" value="C:plasma membrane"/>
    <property type="evidence" value="ECO:0007669"/>
    <property type="project" value="TreeGrafter"/>
</dbReference>
<evidence type="ECO:0000256" key="3">
    <source>
        <dbReference type="ARBA" id="ARBA00022553"/>
    </source>
</evidence>
<dbReference type="CDD" id="cd00156">
    <property type="entry name" value="REC"/>
    <property type="match status" value="1"/>
</dbReference>
<dbReference type="InterPro" id="IPR001789">
    <property type="entry name" value="Sig_transdc_resp-reg_receiver"/>
</dbReference>
<dbReference type="SMART" id="SM00388">
    <property type="entry name" value="HisKA"/>
    <property type="match status" value="1"/>
</dbReference>
<evidence type="ECO:0000313" key="16">
    <source>
        <dbReference type="EMBL" id="TFZ07511.1"/>
    </source>
</evidence>
<dbReference type="Pfam" id="PF02518">
    <property type="entry name" value="HATPase_c"/>
    <property type="match status" value="1"/>
</dbReference>
<feature type="domain" description="Response regulatory" evidence="15">
    <location>
        <begin position="911"/>
        <end position="1027"/>
    </location>
</feature>
<keyword evidence="13" id="KW-0812">Transmembrane</keyword>
<dbReference type="Proteomes" id="UP000298180">
    <property type="component" value="Unassembled WGS sequence"/>
</dbReference>
<dbReference type="SMART" id="SM00448">
    <property type="entry name" value="REC"/>
    <property type="match status" value="1"/>
</dbReference>
<dbReference type="Gene3D" id="3.40.50.2300">
    <property type="match status" value="1"/>
</dbReference>
<dbReference type="Gene3D" id="3.30.565.10">
    <property type="entry name" value="Histidine kinase-like ATPase, C-terminal domain"/>
    <property type="match status" value="1"/>
</dbReference>
<dbReference type="FunFam" id="3.30.565.10:FF:000010">
    <property type="entry name" value="Sensor histidine kinase RcsC"/>
    <property type="match status" value="1"/>
</dbReference>
<dbReference type="InterPro" id="IPR036097">
    <property type="entry name" value="HisK_dim/P_sf"/>
</dbReference>
<dbReference type="CDD" id="cd16922">
    <property type="entry name" value="HATPase_EvgS-ArcB-TorS-like"/>
    <property type="match status" value="1"/>
</dbReference>
<proteinExistence type="predicted"/>
<feature type="modified residue" description="4-aspartylphosphate" evidence="11">
    <location>
        <position position="961"/>
    </location>
</feature>
<dbReference type="SMART" id="SM00387">
    <property type="entry name" value="HATPase_c"/>
    <property type="match status" value="1"/>
</dbReference>
<dbReference type="InterPro" id="IPR003661">
    <property type="entry name" value="HisK_dim/P_dom"/>
</dbReference>
<evidence type="ECO:0000256" key="13">
    <source>
        <dbReference type="SAM" id="Phobius"/>
    </source>
</evidence>
<gene>
    <name evidence="16" type="ORF">EZ313_06960</name>
</gene>
<dbReference type="CDD" id="cd00082">
    <property type="entry name" value="HisKA"/>
    <property type="match status" value="1"/>
</dbReference>
<feature type="transmembrane region" description="Helical" evidence="13">
    <location>
        <begin position="285"/>
        <end position="305"/>
    </location>
</feature>
<keyword evidence="4" id="KW-0808">Transferase</keyword>
<dbReference type="Gene3D" id="1.10.287.130">
    <property type="match status" value="1"/>
</dbReference>
<evidence type="ECO:0000259" key="14">
    <source>
        <dbReference type="PROSITE" id="PS50109"/>
    </source>
</evidence>
<evidence type="ECO:0000313" key="17">
    <source>
        <dbReference type="Proteomes" id="UP000298180"/>
    </source>
</evidence>
<dbReference type="PANTHER" id="PTHR43047:SF72">
    <property type="entry name" value="OSMOSENSING HISTIDINE PROTEIN KINASE SLN1"/>
    <property type="match status" value="1"/>
</dbReference>
<dbReference type="Pfam" id="PF00072">
    <property type="entry name" value="Response_reg"/>
    <property type="match status" value="1"/>
</dbReference>
<dbReference type="PRINTS" id="PR00344">
    <property type="entry name" value="BCTRLSENSOR"/>
</dbReference>
<dbReference type="SUPFAM" id="SSF52172">
    <property type="entry name" value="CheY-like"/>
    <property type="match status" value="1"/>
</dbReference>
<dbReference type="GO" id="GO:0000155">
    <property type="term" value="F:phosphorelay sensor kinase activity"/>
    <property type="evidence" value="ECO:0007669"/>
    <property type="project" value="InterPro"/>
</dbReference>
<feature type="transmembrane region" description="Helical" evidence="13">
    <location>
        <begin position="154"/>
        <end position="173"/>
    </location>
</feature>